<dbReference type="Proteomes" id="UP000269945">
    <property type="component" value="Unassembled WGS sequence"/>
</dbReference>
<dbReference type="AlphaFoldDB" id="A0A9X9M5G1"/>
<evidence type="ECO:0000313" key="2">
    <source>
        <dbReference type="EMBL" id="VCX37184.1"/>
    </source>
</evidence>
<protein>
    <submittedName>
        <fullName evidence="2">Uncharacterized protein</fullName>
    </submittedName>
</protein>
<dbReference type="EMBL" id="CYRY02043062">
    <property type="protein sequence ID" value="VCX37184.1"/>
    <property type="molecule type" value="Genomic_DNA"/>
</dbReference>
<organism evidence="2 3">
    <name type="scientific">Gulo gulo</name>
    <name type="common">Wolverine</name>
    <name type="synonym">Gluton</name>
    <dbReference type="NCBI Taxonomy" id="48420"/>
    <lineage>
        <taxon>Eukaryota</taxon>
        <taxon>Metazoa</taxon>
        <taxon>Chordata</taxon>
        <taxon>Craniata</taxon>
        <taxon>Vertebrata</taxon>
        <taxon>Euteleostomi</taxon>
        <taxon>Mammalia</taxon>
        <taxon>Eutheria</taxon>
        <taxon>Laurasiatheria</taxon>
        <taxon>Carnivora</taxon>
        <taxon>Caniformia</taxon>
        <taxon>Musteloidea</taxon>
        <taxon>Mustelidae</taxon>
        <taxon>Guloninae</taxon>
        <taxon>Gulo</taxon>
    </lineage>
</organism>
<reference evidence="2 3" key="1">
    <citation type="submission" date="2018-10" db="EMBL/GenBank/DDBJ databases">
        <authorList>
            <person name="Ekblom R."/>
            <person name="Jareborg N."/>
        </authorList>
    </citation>
    <scope>NUCLEOTIDE SEQUENCE [LARGE SCALE GENOMIC DNA]</scope>
    <source>
        <tissue evidence="2">Muscle</tissue>
    </source>
</reference>
<sequence length="172" mass="18349">MFAGQGQPASGSQGPLCRLRAHAGRGRGAETARPVHSGAHRLPTGPVTTHVPQTHGFCHKGSCTGAGASFYGVMTRWEVWGQSPRPQCGSVPTMAWLGQVTSPTWPPSSVEKVTRYLPSRYLPWGRNEGMERRTLAKTRCSRGANYYLATSAKTGSDSLSPAQPVLSPSSVT</sequence>
<comment type="caution">
    <text evidence="2">The sequence shown here is derived from an EMBL/GenBank/DDBJ whole genome shotgun (WGS) entry which is preliminary data.</text>
</comment>
<feature type="non-terminal residue" evidence="2">
    <location>
        <position position="172"/>
    </location>
</feature>
<feature type="region of interest" description="Disordered" evidence="1">
    <location>
        <begin position="23"/>
        <end position="47"/>
    </location>
</feature>
<feature type="region of interest" description="Disordered" evidence="1">
    <location>
        <begin position="153"/>
        <end position="172"/>
    </location>
</feature>
<keyword evidence="3" id="KW-1185">Reference proteome</keyword>
<proteinExistence type="predicted"/>
<evidence type="ECO:0000313" key="3">
    <source>
        <dbReference type="Proteomes" id="UP000269945"/>
    </source>
</evidence>
<name>A0A9X9M5G1_GULGU</name>
<gene>
    <name evidence="2" type="ORF">BN2614_LOCUS1</name>
</gene>
<evidence type="ECO:0000256" key="1">
    <source>
        <dbReference type="SAM" id="MobiDB-lite"/>
    </source>
</evidence>
<accession>A0A9X9M5G1</accession>